<dbReference type="Proteomes" id="UP001420932">
    <property type="component" value="Unassembled WGS sequence"/>
</dbReference>
<sequence length="53" mass="5889">MQELEALADAMRKEVSIVRKINVNSRELKPLGLSCQKKMWSIDGGNSVTNLDA</sequence>
<evidence type="ECO:0000313" key="2">
    <source>
        <dbReference type="Proteomes" id="UP001420932"/>
    </source>
</evidence>
<accession>A0AAP0HQN8</accession>
<reference evidence="1 2" key="1">
    <citation type="submission" date="2024-01" db="EMBL/GenBank/DDBJ databases">
        <title>Genome assemblies of Stephania.</title>
        <authorList>
            <person name="Yang L."/>
        </authorList>
    </citation>
    <scope>NUCLEOTIDE SEQUENCE [LARGE SCALE GENOMIC DNA]</scope>
    <source>
        <strain evidence="1">YNDBR</strain>
        <tissue evidence="1">Leaf</tissue>
    </source>
</reference>
<keyword evidence="2" id="KW-1185">Reference proteome</keyword>
<dbReference type="InterPro" id="IPR007033">
    <property type="entry name" value="GORAB"/>
</dbReference>
<evidence type="ECO:0000313" key="1">
    <source>
        <dbReference type="EMBL" id="KAK9093342.1"/>
    </source>
</evidence>
<name>A0AAP0HQN8_9MAGN</name>
<protein>
    <submittedName>
        <fullName evidence="1">Uncharacterized protein</fullName>
    </submittedName>
</protein>
<gene>
    <name evidence="1" type="ORF">Syun_028253</name>
</gene>
<dbReference type="AlphaFoldDB" id="A0AAP0HQN8"/>
<dbReference type="Pfam" id="PF04949">
    <property type="entry name" value="Transcrip_act"/>
    <property type="match status" value="1"/>
</dbReference>
<comment type="caution">
    <text evidence="1">The sequence shown here is derived from an EMBL/GenBank/DDBJ whole genome shotgun (WGS) entry which is preliminary data.</text>
</comment>
<dbReference type="EMBL" id="JBBNAF010000012">
    <property type="protein sequence ID" value="KAK9093342.1"/>
    <property type="molecule type" value="Genomic_DNA"/>
</dbReference>
<proteinExistence type="predicted"/>
<organism evidence="1 2">
    <name type="scientific">Stephania yunnanensis</name>
    <dbReference type="NCBI Taxonomy" id="152371"/>
    <lineage>
        <taxon>Eukaryota</taxon>
        <taxon>Viridiplantae</taxon>
        <taxon>Streptophyta</taxon>
        <taxon>Embryophyta</taxon>
        <taxon>Tracheophyta</taxon>
        <taxon>Spermatophyta</taxon>
        <taxon>Magnoliopsida</taxon>
        <taxon>Ranunculales</taxon>
        <taxon>Menispermaceae</taxon>
        <taxon>Menispermoideae</taxon>
        <taxon>Cissampelideae</taxon>
        <taxon>Stephania</taxon>
    </lineage>
</organism>